<dbReference type="EMBL" id="JAVFWL010000001">
    <property type="protein sequence ID" value="KAK6729619.1"/>
    <property type="molecule type" value="Genomic_DNA"/>
</dbReference>
<evidence type="ECO:0000313" key="2">
    <source>
        <dbReference type="EMBL" id="KAK6729619.1"/>
    </source>
</evidence>
<organism evidence="2 3">
    <name type="scientific">Necator americanus</name>
    <name type="common">Human hookworm</name>
    <dbReference type="NCBI Taxonomy" id="51031"/>
    <lineage>
        <taxon>Eukaryota</taxon>
        <taxon>Metazoa</taxon>
        <taxon>Ecdysozoa</taxon>
        <taxon>Nematoda</taxon>
        <taxon>Chromadorea</taxon>
        <taxon>Rhabditida</taxon>
        <taxon>Rhabditina</taxon>
        <taxon>Rhabditomorpha</taxon>
        <taxon>Strongyloidea</taxon>
        <taxon>Ancylostomatidae</taxon>
        <taxon>Bunostominae</taxon>
        <taxon>Necator</taxon>
    </lineage>
</organism>
<protein>
    <submittedName>
        <fullName evidence="2">Uncharacterized protein</fullName>
    </submittedName>
</protein>
<feature type="signal peptide" evidence="1">
    <location>
        <begin position="1"/>
        <end position="17"/>
    </location>
</feature>
<dbReference type="Proteomes" id="UP001303046">
    <property type="component" value="Unassembled WGS sequence"/>
</dbReference>
<keyword evidence="1" id="KW-0732">Signal</keyword>
<accession>A0ABR1BTB3</accession>
<sequence>MRVVVGFLLLWLRTAGCSWIFSGIPLRELDEARDIGRKAKVEFLNKIVGQADHLKSFTENPQYSYSHVVFFHLFPPILNAVLYDAIYCNAPPLAPPPLCGSSKINSDCPNRQNSYYLDGLEQCNNIDREWTDHIQEEALRYGHVESAVWLEKAGMKEFTALFMTLPPYHMDRIAKAACSKHEKQLTCGAEYEGVETTRKRIEDLKKIGNHKMMFEKECRDLGFVTTVYQCVGNDVNGWIQPCSEQVNNYSAVRDSVNQRISTTYDTAVQKIKNAESADTHEHLKVFERAMSSIAWLEGSKCGLFKQMRVCVLRQILETCGPEAMKAFNTSISVGYLRTERRERLNLDFEVFNYPVHPNCVGL</sequence>
<reference evidence="2 3" key="1">
    <citation type="submission" date="2023-08" db="EMBL/GenBank/DDBJ databases">
        <title>A Necator americanus chromosomal reference genome.</title>
        <authorList>
            <person name="Ilik V."/>
            <person name="Petrzelkova K.J."/>
            <person name="Pardy F."/>
            <person name="Fuh T."/>
            <person name="Niatou-Singa F.S."/>
            <person name="Gouil Q."/>
            <person name="Baker L."/>
            <person name="Ritchie M.E."/>
            <person name="Jex A.R."/>
            <person name="Gazzola D."/>
            <person name="Li H."/>
            <person name="Toshio Fujiwara R."/>
            <person name="Zhan B."/>
            <person name="Aroian R.V."/>
            <person name="Pafco B."/>
            <person name="Schwarz E.M."/>
        </authorList>
    </citation>
    <scope>NUCLEOTIDE SEQUENCE [LARGE SCALE GENOMIC DNA]</scope>
    <source>
        <strain evidence="2 3">Aroian</strain>
        <tissue evidence="2">Whole animal</tissue>
    </source>
</reference>
<evidence type="ECO:0000256" key="1">
    <source>
        <dbReference type="SAM" id="SignalP"/>
    </source>
</evidence>
<comment type="caution">
    <text evidence="2">The sequence shown here is derived from an EMBL/GenBank/DDBJ whole genome shotgun (WGS) entry which is preliminary data.</text>
</comment>
<evidence type="ECO:0000313" key="3">
    <source>
        <dbReference type="Proteomes" id="UP001303046"/>
    </source>
</evidence>
<feature type="chain" id="PRO_5045830058" evidence="1">
    <location>
        <begin position="18"/>
        <end position="362"/>
    </location>
</feature>
<name>A0ABR1BTB3_NECAM</name>
<proteinExistence type="predicted"/>
<gene>
    <name evidence="2" type="primary">Necator_chrI.g2707</name>
    <name evidence="2" type="ORF">RB195_006579</name>
</gene>
<keyword evidence="3" id="KW-1185">Reference proteome</keyword>